<evidence type="ECO:0000256" key="9">
    <source>
        <dbReference type="ARBA" id="ARBA00022837"/>
    </source>
</evidence>
<evidence type="ECO:0000259" key="13">
    <source>
        <dbReference type="PROSITE" id="PS51695"/>
    </source>
</evidence>
<dbReference type="GO" id="GO:0046872">
    <property type="term" value="F:metal ion binding"/>
    <property type="evidence" value="ECO:0007669"/>
    <property type="project" value="UniProtKB-UniRule"/>
</dbReference>
<dbReference type="GO" id="GO:0004252">
    <property type="term" value="F:serine-type endopeptidase activity"/>
    <property type="evidence" value="ECO:0007669"/>
    <property type="project" value="UniProtKB-UniRule"/>
</dbReference>
<dbReference type="EC" id="3.4.14.10" evidence="4"/>
<comment type="function">
    <text evidence="2">Secreted tripeptidyl-peptidase which degrades proteins at acidic pHs and is involved in virulence.</text>
</comment>
<dbReference type="SUPFAM" id="SSF52743">
    <property type="entry name" value="Subtilisin-like"/>
    <property type="match status" value="1"/>
</dbReference>
<name>A0AAJ0DHZ5_9PEZI</name>
<feature type="binding site" evidence="11">
    <location>
        <position position="540"/>
    </location>
    <ligand>
        <name>Ca(2+)</name>
        <dbReference type="ChEBI" id="CHEBI:29108"/>
    </ligand>
</feature>
<dbReference type="Pfam" id="PF00082">
    <property type="entry name" value="Peptidase_S8"/>
    <property type="match status" value="1"/>
</dbReference>
<organism evidence="14 15">
    <name type="scientific">Extremus antarcticus</name>
    <dbReference type="NCBI Taxonomy" id="702011"/>
    <lineage>
        <taxon>Eukaryota</taxon>
        <taxon>Fungi</taxon>
        <taxon>Dikarya</taxon>
        <taxon>Ascomycota</taxon>
        <taxon>Pezizomycotina</taxon>
        <taxon>Dothideomycetes</taxon>
        <taxon>Dothideomycetidae</taxon>
        <taxon>Mycosphaerellales</taxon>
        <taxon>Extremaceae</taxon>
        <taxon>Extremus</taxon>
    </lineage>
</organism>
<evidence type="ECO:0000256" key="11">
    <source>
        <dbReference type="PROSITE-ProRule" id="PRU01032"/>
    </source>
</evidence>
<protein>
    <recommendedName>
        <fullName evidence="4">tripeptidyl-peptidase II</fullName>
        <ecNumber evidence="4">3.4.14.10</ecNumber>
    </recommendedName>
</protein>
<evidence type="ECO:0000256" key="7">
    <source>
        <dbReference type="ARBA" id="ARBA00022801"/>
    </source>
</evidence>
<dbReference type="Pfam" id="PF09286">
    <property type="entry name" value="Pro-kuma_activ"/>
    <property type="match status" value="1"/>
</dbReference>
<sequence length="600" mass="64618">MFSFSLLSLVILLALGATAEPLRKAAVRDHGWTRQFLAPRDGRMKLHIALRQDDGGSEVERQLLAVSHPDSPQFRQHLSPEQAATLSTPAHGSVHSVEYWLWKYGLLKDASLFAGIYEIDTTIRSAEKLLNTTYFVWTDGEREVTRTELFYLQDSVAGHIDFVAPTTSFPRRKASKEPDQLSRGINSAQRAVQARQLNERAECGANSFVTPTCIRQAYQINHQAQPNRTTFAVYGTEAASFSSSDLHTYLQRYNTPATEAKAQYEVVGTNGGSGFTAKFETALDTQTLLGLAWPAHGILYNNGGVFGPHPGTTYDPFVQFLQELITNRTVPSVVSFSESMPENQLDPAYAKRLCNMMGQVGARGVSLLFSSGDNGPNGDQPTGKHEQIFETEFPASCPWVTAVGGTTNLAAETAATQDTISVVGKLGYTASGGGFSSLFSAPDYQKSMVESYTSKHVPASYSSVQGFNAKGRGVPDVSAFSTNFPTVVDYITFPVGGTSASTPLWAGIVALLNDYEAEKGRQPLGFLNPWLYSLDTGLKDITTGGNNAGSCSLLAGCTLAKTVGYNVTEGYDPVTGLGSPVLSELTKALDAIAEKTLAAS</sequence>
<dbReference type="PANTHER" id="PTHR14218">
    <property type="entry name" value="PROTEASE S8 TRIPEPTIDYL PEPTIDASE I CLN2"/>
    <property type="match status" value="1"/>
</dbReference>
<dbReference type="AlphaFoldDB" id="A0AAJ0DHZ5"/>
<keyword evidence="12" id="KW-0732">Signal</keyword>
<dbReference type="Proteomes" id="UP001271007">
    <property type="component" value="Unassembled WGS sequence"/>
</dbReference>
<feature type="binding site" evidence="11">
    <location>
        <position position="572"/>
    </location>
    <ligand>
        <name>Ca(2+)</name>
        <dbReference type="ChEBI" id="CHEBI:29108"/>
    </ligand>
</feature>
<dbReference type="CDD" id="cd04056">
    <property type="entry name" value="Peptidases_S53"/>
    <property type="match status" value="1"/>
</dbReference>
<proteinExistence type="predicted"/>
<dbReference type="GO" id="GO:0006508">
    <property type="term" value="P:proteolysis"/>
    <property type="evidence" value="ECO:0007669"/>
    <property type="project" value="UniProtKB-KW"/>
</dbReference>
<feature type="chain" id="PRO_5042572332" description="tripeptidyl-peptidase II" evidence="12">
    <location>
        <begin position="20"/>
        <end position="600"/>
    </location>
</feature>
<dbReference type="GO" id="GO:0005576">
    <property type="term" value="C:extracellular region"/>
    <property type="evidence" value="ECO:0007669"/>
    <property type="project" value="UniProtKB-SubCell"/>
</dbReference>
<evidence type="ECO:0000256" key="5">
    <source>
        <dbReference type="ARBA" id="ARBA00022670"/>
    </source>
</evidence>
<feature type="active site" description="Charge relay system" evidence="11">
    <location>
        <position position="499"/>
    </location>
</feature>
<keyword evidence="15" id="KW-1185">Reference proteome</keyword>
<dbReference type="Gene3D" id="3.40.50.200">
    <property type="entry name" value="Peptidase S8/S53 domain"/>
    <property type="match status" value="1"/>
</dbReference>
<dbReference type="InterPro" id="IPR036852">
    <property type="entry name" value="Peptidase_S8/S53_dom_sf"/>
</dbReference>
<dbReference type="GO" id="GO:0008240">
    <property type="term" value="F:tripeptidyl-peptidase activity"/>
    <property type="evidence" value="ECO:0007669"/>
    <property type="project" value="UniProtKB-EC"/>
</dbReference>
<dbReference type="InterPro" id="IPR015366">
    <property type="entry name" value="S53_propep"/>
</dbReference>
<dbReference type="CDD" id="cd11377">
    <property type="entry name" value="Pro-peptidase_S53"/>
    <property type="match status" value="1"/>
</dbReference>
<dbReference type="InterPro" id="IPR030400">
    <property type="entry name" value="Sedolisin_dom"/>
</dbReference>
<accession>A0AAJ0DHZ5</accession>
<comment type="subcellular location">
    <subcellularLocation>
        <location evidence="3">Secreted</location>
        <location evidence="3">Extracellular space</location>
    </subcellularLocation>
</comment>
<feature type="signal peptide" evidence="12">
    <location>
        <begin position="1"/>
        <end position="19"/>
    </location>
</feature>
<evidence type="ECO:0000256" key="6">
    <source>
        <dbReference type="ARBA" id="ARBA00022723"/>
    </source>
</evidence>
<feature type="binding site" evidence="11">
    <location>
        <position position="541"/>
    </location>
    <ligand>
        <name>Ca(2+)</name>
        <dbReference type="ChEBI" id="CHEBI:29108"/>
    </ligand>
</feature>
<evidence type="ECO:0000256" key="4">
    <source>
        <dbReference type="ARBA" id="ARBA00012462"/>
    </source>
</evidence>
<keyword evidence="6 11" id="KW-0479">Metal-binding</keyword>
<keyword evidence="9 11" id="KW-0106">Calcium</keyword>
<keyword evidence="10" id="KW-0865">Zymogen</keyword>
<keyword evidence="5 11" id="KW-0645">Protease</keyword>
<keyword evidence="7 11" id="KW-0378">Hydrolase</keyword>
<feature type="active site" description="Charge relay system" evidence="11">
    <location>
        <position position="284"/>
    </location>
</feature>
<evidence type="ECO:0000256" key="12">
    <source>
        <dbReference type="SAM" id="SignalP"/>
    </source>
</evidence>
<dbReference type="PROSITE" id="PS51695">
    <property type="entry name" value="SEDOLISIN"/>
    <property type="match status" value="1"/>
</dbReference>
<dbReference type="PROSITE" id="PS00138">
    <property type="entry name" value="SUBTILASE_SER"/>
    <property type="match status" value="1"/>
</dbReference>
<keyword evidence="8 11" id="KW-0720">Serine protease</keyword>
<evidence type="ECO:0000256" key="3">
    <source>
        <dbReference type="ARBA" id="ARBA00004239"/>
    </source>
</evidence>
<reference evidence="14" key="1">
    <citation type="submission" date="2023-04" db="EMBL/GenBank/DDBJ databases">
        <title>Black Yeasts Isolated from many extreme environments.</title>
        <authorList>
            <person name="Coleine C."/>
            <person name="Stajich J.E."/>
            <person name="Selbmann L."/>
        </authorList>
    </citation>
    <scope>NUCLEOTIDE SEQUENCE</scope>
    <source>
        <strain evidence="14">CCFEE 5312</strain>
    </source>
</reference>
<dbReference type="PANTHER" id="PTHR14218:SF15">
    <property type="entry name" value="TRIPEPTIDYL-PEPTIDASE 1"/>
    <property type="match status" value="1"/>
</dbReference>
<comment type="caution">
    <text evidence="14">The sequence shown here is derived from an EMBL/GenBank/DDBJ whole genome shotgun (WGS) entry which is preliminary data.</text>
</comment>
<dbReference type="InterPro" id="IPR000209">
    <property type="entry name" value="Peptidase_S8/S53_dom"/>
</dbReference>
<evidence type="ECO:0000313" key="15">
    <source>
        <dbReference type="Proteomes" id="UP001271007"/>
    </source>
</evidence>
<comment type="cofactor">
    <cofactor evidence="11">
        <name>Ca(2+)</name>
        <dbReference type="ChEBI" id="CHEBI:29108"/>
    </cofactor>
    <text evidence="11">Binds 1 Ca(2+) ion per subunit.</text>
</comment>
<feature type="active site" description="Charge relay system" evidence="11">
    <location>
        <position position="280"/>
    </location>
</feature>
<evidence type="ECO:0000256" key="2">
    <source>
        <dbReference type="ARBA" id="ARBA00002451"/>
    </source>
</evidence>
<evidence type="ECO:0000256" key="8">
    <source>
        <dbReference type="ARBA" id="ARBA00022825"/>
    </source>
</evidence>
<evidence type="ECO:0000256" key="10">
    <source>
        <dbReference type="ARBA" id="ARBA00023145"/>
    </source>
</evidence>
<evidence type="ECO:0000313" key="14">
    <source>
        <dbReference type="EMBL" id="KAK3050244.1"/>
    </source>
</evidence>
<dbReference type="EMBL" id="JAWDJX010000034">
    <property type="protein sequence ID" value="KAK3050244.1"/>
    <property type="molecule type" value="Genomic_DNA"/>
</dbReference>
<feature type="binding site" evidence="11">
    <location>
        <position position="570"/>
    </location>
    <ligand>
        <name>Ca(2+)</name>
        <dbReference type="ChEBI" id="CHEBI:29108"/>
    </ligand>
</feature>
<gene>
    <name evidence="14" type="ORF">LTR09_008633</name>
</gene>
<evidence type="ECO:0000256" key="1">
    <source>
        <dbReference type="ARBA" id="ARBA00001910"/>
    </source>
</evidence>
<dbReference type="InterPro" id="IPR023828">
    <property type="entry name" value="Peptidase_S8_Ser-AS"/>
</dbReference>
<comment type="catalytic activity">
    <reaction evidence="1">
        <text>Release of an N-terminal tripeptide from a polypeptide.</text>
        <dbReference type="EC" id="3.4.14.10"/>
    </reaction>
</comment>
<dbReference type="InterPro" id="IPR050819">
    <property type="entry name" value="Tripeptidyl-peptidase_I"/>
</dbReference>
<dbReference type="SMART" id="SM00944">
    <property type="entry name" value="Pro-kuma_activ"/>
    <property type="match status" value="1"/>
</dbReference>
<dbReference type="SUPFAM" id="SSF54897">
    <property type="entry name" value="Protease propeptides/inhibitors"/>
    <property type="match status" value="1"/>
</dbReference>
<feature type="domain" description="Peptidase S53" evidence="13">
    <location>
        <begin position="208"/>
        <end position="592"/>
    </location>
</feature>